<dbReference type="OrthoDB" id="4463518at2"/>
<evidence type="ECO:0000313" key="4">
    <source>
        <dbReference type="EMBL" id="QEW27346.1"/>
    </source>
</evidence>
<dbReference type="Proteomes" id="UP000325785">
    <property type="component" value="Chromosome"/>
</dbReference>
<dbReference type="RefSeq" id="WP_057815765.1">
    <property type="nucleotide sequence ID" value="NZ_CP031598.1"/>
</dbReference>
<keyword evidence="5" id="KW-1185">Reference proteome</keyword>
<evidence type="ECO:0000256" key="1">
    <source>
        <dbReference type="SAM" id="Coils"/>
    </source>
</evidence>
<dbReference type="EMBL" id="CP031598">
    <property type="protein sequence ID" value="QEW27346.1"/>
    <property type="molecule type" value="Genomic_DNA"/>
</dbReference>
<protein>
    <submittedName>
        <fullName evidence="3">Uncharacterized protein</fullName>
    </submittedName>
</protein>
<reference evidence="4 6" key="2">
    <citation type="submission" date="2018-08" db="EMBL/GenBank/DDBJ databases">
        <title>Genetic Globetrotter - A new plasmid hitch-hiking vast phylogenetic and geographic distances.</title>
        <authorList>
            <person name="Vollmers J."/>
            <person name="Petersen J."/>
        </authorList>
    </citation>
    <scope>NUCLEOTIDE SEQUENCE [LARGE SCALE GENOMIC DNA]</scope>
    <source>
        <strain evidence="4 6">DSM 26383</strain>
    </source>
</reference>
<feature type="coiled-coil region" evidence="1">
    <location>
        <begin position="345"/>
        <end position="386"/>
    </location>
</feature>
<evidence type="ECO:0000256" key="2">
    <source>
        <dbReference type="SAM" id="SignalP"/>
    </source>
</evidence>
<organism evidence="3 5">
    <name type="scientific">Roseovarius indicus</name>
    <dbReference type="NCBI Taxonomy" id="540747"/>
    <lineage>
        <taxon>Bacteria</taxon>
        <taxon>Pseudomonadati</taxon>
        <taxon>Pseudomonadota</taxon>
        <taxon>Alphaproteobacteria</taxon>
        <taxon>Rhodobacterales</taxon>
        <taxon>Roseobacteraceae</taxon>
        <taxon>Roseovarius</taxon>
    </lineage>
</organism>
<feature type="signal peptide" evidence="2">
    <location>
        <begin position="1"/>
        <end position="21"/>
    </location>
</feature>
<reference evidence="3 5" key="1">
    <citation type="submission" date="2015-04" db="EMBL/GenBank/DDBJ databases">
        <title>The draft genome sequence of Roseovarius indicus B108T.</title>
        <authorList>
            <person name="Li G."/>
            <person name="Lai Q."/>
            <person name="Shao Z."/>
            <person name="Yan P."/>
        </authorList>
    </citation>
    <scope>NUCLEOTIDE SEQUENCE [LARGE SCALE GENOMIC DNA]</scope>
    <source>
        <strain evidence="3 5">B108</strain>
    </source>
</reference>
<evidence type="ECO:0000313" key="5">
    <source>
        <dbReference type="Proteomes" id="UP000051401"/>
    </source>
</evidence>
<dbReference type="EMBL" id="LAXI01000005">
    <property type="protein sequence ID" value="KRS17855.1"/>
    <property type="molecule type" value="Genomic_DNA"/>
</dbReference>
<keyword evidence="1" id="KW-0175">Coiled coil</keyword>
<name>A0A0T5PAA6_9RHOB</name>
<dbReference type="STRING" id="540747.SAMN04488031_101188"/>
<dbReference type="Proteomes" id="UP000051401">
    <property type="component" value="Unassembled WGS sequence"/>
</dbReference>
<dbReference type="AlphaFoldDB" id="A0A0T5PAA6"/>
<gene>
    <name evidence="4" type="ORF">RIdsm_03158</name>
    <name evidence="3" type="ORF">XM52_09805</name>
</gene>
<dbReference type="PATRIC" id="fig|540747.5.peg.4883"/>
<proteinExistence type="predicted"/>
<accession>A0A0T5PAA6</accession>
<sequence>MTYSRIPLALLAFLALPYAAAAEVLSTSDPTIENSLCVGRDCGDPADFVTTHDEIVLSANNIRLRFEDTSDPGGNNASDDWALVPNDNLPGGQNRFILRNLTHHTDPFVVHGDAPTSAAYISATGRIGIGTMLPQERMHMVSAIGPGLRFEQTGNGLFQPQTWTMRGQTAFYVSDITAGTTPFRINRAAPDNTLVVDDTGNVGIGTLTPGAPLEVLDDETFSFFRITAASAAINQSVDITFTQGPLGTGELRYNIVDGDGPEMRLNADGDMVLDGTLTTGGPTCSGGCDAVFTKAQIIPERDYAARMWADGHLPHVGPTPPEAPINVSEKLGGMLNALEHAHVFIDRQNRRIETLEAERAAQDARFARLEAEKSAQAARLARLEARLTAIETGAWAD</sequence>
<keyword evidence="2" id="KW-0732">Signal</keyword>
<dbReference type="KEGG" id="rid:RIdsm_03158"/>
<evidence type="ECO:0000313" key="3">
    <source>
        <dbReference type="EMBL" id="KRS17855.1"/>
    </source>
</evidence>
<evidence type="ECO:0000313" key="6">
    <source>
        <dbReference type="Proteomes" id="UP000325785"/>
    </source>
</evidence>
<feature type="chain" id="PRO_5010437519" evidence="2">
    <location>
        <begin position="22"/>
        <end position="397"/>
    </location>
</feature>